<name>C7M295_ACIFD</name>
<proteinExistence type="predicted"/>
<reference evidence="3 4" key="1">
    <citation type="journal article" date="2009" name="Stand. Genomic Sci.">
        <title>Complete genome sequence of Acidimicrobium ferrooxidans type strain (ICP).</title>
        <authorList>
            <person name="Clum A."/>
            <person name="Nolan M."/>
            <person name="Lang E."/>
            <person name="Glavina Del Rio T."/>
            <person name="Tice H."/>
            <person name="Copeland A."/>
            <person name="Cheng J.F."/>
            <person name="Lucas S."/>
            <person name="Chen F."/>
            <person name="Bruce D."/>
            <person name="Goodwin L."/>
            <person name="Pitluck S."/>
            <person name="Ivanova N."/>
            <person name="Mavrommatis K."/>
            <person name="Mikhailova N."/>
            <person name="Pati A."/>
            <person name="Chen A."/>
            <person name="Palaniappan K."/>
            <person name="Goker M."/>
            <person name="Spring S."/>
            <person name="Land M."/>
            <person name="Hauser L."/>
            <person name="Chang Y.J."/>
            <person name="Jeffries C.C."/>
            <person name="Chain P."/>
            <person name="Bristow J."/>
            <person name="Eisen J.A."/>
            <person name="Markowitz V."/>
            <person name="Hugenholtz P."/>
            <person name="Kyrpides N.C."/>
            <person name="Klenk H.P."/>
            <person name="Lapidus A."/>
        </authorList>
    </citation>
    <scope>NUCLEOTIDE SEQUENCE [LARGE SCALE GENOMIC DNA]</scope>
    <source>
        <strain evidence="4">DSM 10331 / JCM 15462 / NBRC 103882 / ICP</strain>
    </source>
</reference>
<evidence type="ECO:0000256" key="1">
    <source>
        <dbReference type="SAM" id="Phobius"/>
    </source>
</evidence>
<feature type="transmembrane region" description="Helical" evidence="1">
    <location>
        <begin position="37"/>
        <end position="55"/>
    </location>
</feature>
<dbReference type="STRING" id="525909.Afer_0224"/>
<feature type="domain" description="GGDEF" evidence="2">
    <location>
        <begin position="118"/>
        <end position="246"/>
    </location>
</feature>
<dbReference type="PROSITE" id="PS50887">
    <property type="entry name" value="GGDEF"/>
    <property type="match status" value="1"/>
</dbReference>
<organism evidence="3 4">
    <name type="scientific">Acidimicrobium ferrooxidans (strain DSM 10331 / JCM 15462 / NBRC 103882 / ICP)</name>
    <dbReference type="NCBI Taxonomy" id="525909"/>
    <lineage>
        <taxon>Bacteria</taxon>
        <taxon>Bacillati</taxon>
        <taxon>Actinomycetota</taxon>
        <taxon>Acidimicrobiia</taxon>
        <taxon>Acidimicrobiales</taxon>
        <taxon>Acidimicrobiaceae</taxon>
        <taxon>Acidimicrobium</taxon>
    </lineage>
</organism>
<evidence type="ECO:0000259" key="2">
    <source>
        <dbReference type="PROSITE" id="PS50887"/>
    </source>
</evidence>
<dbReference type="Proteomes" id="UP000000771">
    <property type="component" value="Chromosome"/>
</dbReference>
<dbReference type="eggNOG" id="COG3706">
    <property type="taxonomic scope" value="Bacteria"/>
</dbReference>
<gene>
    <name evidence="3" type="ordered locus">Afer_0224</name>
</gene>
<dbReference type="Gene3D" id="3.30.70.270">
    <property type="match status" value="1"/>
</dbReference>
<dbReference type="InterPro" id="IPR029787">
    <property type="entry name" value="Nucleotide_cyclase"/>
</dbReference>
<dbReference type="InterPro" id="IPR000160">
    <property type="entry name" value="GGDEF_dom"/>
</dbReference>
<keyword evidence="1" id="KW-0812">Transmembrane</keyword>
<keyword evidence="1" id="KW-0472">Membrane</keyword>
<keyword evidence="4" id="KW-1185">Reference proteome</keyword>
<dbReference type="Pfam" id="PF00990">
    <property type="entry name" value="GGDEF"/>
    <property type="match status" value="1"/>
</dbReference>
<accession>C7M295</accession>
<keyword evidence="1" id="KW-1133">Transmembrane helix</keyword>
<dbReference type="SMART" id="SM00267">
    <property type="entry name" value="GGDEF"/>
    <property type="match status" value="1"/>
</dbReference>
<dbReference type="AlphaFoldDB" id="C7M295"/>
<sequence length="249" mass="25596">MIGHMRRFVDVVAAVLGLAGVLLGVLGTRTQVANDGLLGSLVGALGIVVLLVAGARRLERRQLGHDKASTTGGERTMTQSAASSDLEVVVDRETGLMNAAFFAGLLPTKLATARRRLWPLSIVLMRVMEAEGEASAEGPATMAGFATSVLETIRAADVACRVGGDTVALVLDDTDEDGAAWVAERVQIQAARSGNAGIAKVCCGVAAYPSHGIEADELLAVAHEALARSVAEAEGPGLGPVIVAPTRPL</sequence>
<dbReference type="KEGG" id="afo:Afer_0224"/>
<evidence type="ECO:0000313" key="4">
    <source>
        <dbReference type="Proteomes" id="UP000000771"/>
    </source>
</evidence>
<protein>
    <submittedName>
        <fullName evidence="3">Diguanylate cyclase</fullName>
    </submittedName>
</protein>
<evidence type="ECO:0000313" key="3">
    <source>
        <dbReference type="EMBL" id="ACU53193.1"/>
    </source>
</evidence>
<dbReference type="EMBL" id="CP001631">
    <property type="protein sequence ID" value="ACU53193.1"/>
    <property type="molecule type" value="Genomic_DNA"/>
</dbReference>
<dbReference type="NCBIfam" id="TIGR00254">
    <property type="entry name" value="GGDEF"/>
    <property type="match status" value="1"/>
</dbReference>
<dbReference type="SUPFAM" id="SSF55073">
    <property type="entry name" value="Nucleotide cyclase"/>
    <property type="match status" value="1"/>
</dbReference>
<dbReference type="InterPro" id="IPR043128">
    <property type="entry name" value="Rev_trsase/Diguanyl_cyclase"/>
</dbReference>
<dbReference type="HOGENOM" id="CLU_1113961_0_0_11"/>
<dbReference type="OrthoDB" id="5244638at2"/>